<feature type="chain" id="PRO_5013096939" evidence="8">
    <location>
        <begin position="24"/>
        <end position="461"/>
    </location>
</feature>
<dbReference type="GO" id="GO:0015288">
    <property type="term" value="F:porin activity"/>
    <property type="evidence" value="ECO:0007669"/>
    <property type="project" value="TreeGrafter"/>
</dbReference>
<comment type="similarity">
    <text evidence="2">Belongs to the outer membrane factor (OMF) (TC 1.B.17) family.</text>
</comment>
<dbReference type="GO" id="GO:1990281">
    <property type="term" value="C:efflux pump complex"/>
    <property type="evidence" value="ECO:0007669"/>
    <property type="project" value="TreeGrafter"/>
</dbReference>
<evidence type="ECO:0000256" key="4">
    <source>
        <dbReference type="ARBA" id="ARBA00022452"/>
    </source>
</evidence>
<accession>A0A1Y6G286</accession>
<organism evidence="9 10">
    <name type="scientific">Pseudidiomarina planktonica</name>
    <dbReference type="NCBI Taxonomy" id="1323738"/>
    <lineage>
        <taxon>Bacteria</taxon>
        <taxon>Pseudomonadati</taxon>
        <taxon>Pseudomonadota</taxon>
        <taxon>Gammaproteobacteria</taxon>
        <taxon>Alteromonadales</taxon>
        <taxon>Idiomarinaceae</taxon>
        <taxon>Pseudidiomarina</taxon>
    </lineage>
</organism>
<keyword evidence="8" id="KW-0732">Signal</keyword>
<dbReference type="Gene3D" id="1.20.1600.10">
    <property type="entry name" value="Outer membrane efflux proteins (OEP)"/>
    <property type="match status" value="1"/>
</dbReference>
<dbReference type="OrthoDB" id="9813458at2"/>
<evidence type="ECO:0000256" key="1">
    <source>
        <dbReference type="ARBA" id="ARBA00004442"/>
    </source>
</evidence>
<evidence type="ECO:0000313" key="9">
    <source>
        <dbReference type="EMBL" id="SMQ80782.1"/>
    </source>
</evidence>
<comment type="subcellular location">
    <subcellularLocation>
        <location evidence="1">Cell outer membrane</location>
    </subcellularLocation>
</comment>
<evidence type="ECO:0000256" key="3">
    <source>
        <dbReference type="ARBA" id="ARBA00022448"/>
    </source>
</evidence>
<dbReference type="EMBL" id="FXWH01000004">
    <property type="protein sequence ID" value="SMQ80782.1"/>
    <property type="molecule type" value="Genomic_DNA"/>
</dbReference>
<keyword evidence="7" id="KW-0998">Cell outer membrane</keyword>
<protein>
    <submittedName>
        <fullName evidence="9">Outer membrane protein</fullName>
    </submittedName>
</protein>
<dbReference type="SUPFAM" id="SSF56954">
    <property type="entry name" value="Outer membrane efflux proteins (OEP)"/>
    <property type="match status" value="1"/>
</dbReference>
<dbReference type="NCBIfam" id="TIGR01844">
    <property type="entry name" value="type_I_sec_TolC"/>
    <property type="match status" value="1"/>
</dbReference>
<evidence type="ECO:0000256" key="8">
    <source>
        <dbReference type="SAM" id="SignalP"/>
    </source>
</evidence>
<evidence type="ECO:0000256" key="7">
    <source>
        <dbReference type="ARBA" id="ARBA00023237"/>
    </source>
</evidence>
<evidence type="ECO:0000256" key="5">
    <source>
        <dbReference type="ARBA" id="ARBA00022692"/>
    </source>
</evidence>
<feature type="signal peptide" evidence="8">
    <location>
        <begin position="1"/>
        <end position="23"/>
    </location>
</feature>
<reference evidence="10" key="1">
    <citation type="submission" date="2017-04" db="EMBL/GenBank/DDBJ databases">
        <authorList>
            <person name="Varghese N."/>
            <person name="Submissions S."/>
        </authorList>
    </citation>
    <scope>NUCLEOTIDE SEQUENCE [LARGE SCALE GENOMIC DNA]</scope>
</reference>
<dbReference type="Pfam" id="PF02321">
    <property type="entry name" value="OEP"/>
    <property type="match status" value="2"/>
</dbReference>
<dbReference type="GO" id="GO:0015562">
    <property type="term" value="F:efflux transmembrane transporter activity"/>
    <property type="evidence" value="ECO:0007669"/>
    <property type="project" value="InterPro"/>
</dbReference>
<dbReference type="NCBIfam" id="NF007002">
    <property type="entry name" value="PRK09465.1"/>
    <property type="match status" value="1"/>
</dbReference>
<evidence type="ECO:0000256" key="2">
    <source>
        <dbReference type="ARBA" id="ARBA00007613"/>
    </source>
</evidence>
<dbReference type="RefSeq" id="WP_086435538.1">
    <property type="nucleotide sequence ID" value="NZ_FXWH01000004.1"/>
</dbReference>
<dbReference type="InterPro" id="IPR058622">
    <property type="entry name" value="TolC"/>
</dbReference>
<dbReference type="InterPro" id="IPR010130">
    <property type="entry name" value="T1SS_OMP_TolC"/>
</dbReference>
<keyword evidence="6" id="KW-0472">Membrane</keyword>
<sequence>MKKCFLSVFVSLTLGAGSFTAQASDLTSVYQLALKNDPTLLRTDAERRAAQRGVDIANASWWPQIGFEAGYARQESESAQPSESGNLFIVDRESTGWNAGVSLSQSLFDMSVWDETDIAEKQALRAELGYQAVRQGLMIRVVNAYFSVLERKDDLAFATAEKRAIERQLEQTKQRFSVGLTAITDVHEAQAQYDNAVALEIQAQNAVEIALESLREITGQYHQQLAALDTNTFSPSSPDPDEVRKWVAISEEKNLDLMVERVSVEIADQQISLATTGHYPTLSLDASYSTNDSESTITSNEMSQTNDLPRLDSQSIGVTLRVPIFSGFRTSAQAQQAREQFVAASEQLELVRRTVEREVRTAFYDVVASLSTIRALEQAVVSAESALKATQAGFDVGTRTIVDVLDSTRNLFNARRNLSTARYGYIRQYLTLRQASGEISEADLNAINQSLSDDAPDTAAE</sequence>
<dbReference type="InterPro" id="IPR051906">
    <property type="entry name" value="TolC-like"/>
</dbReference>
<dbReference type="GO" id="GO:0009279">
    <property type="term" value="C:cell outer membrane"/>
    <property type="evidence" value="ECO:0007669"/>
    <property type="project" value="UniProtKB-SubCell"/>
</dbReference>
<dbReference type="InterPro" id="IPR003423">
    <property type="entry name" value="OMP_efflux"/>
</dbReference>
<keyword evidence="5" id="KW-0812">Transmembrane</keyword>
<keyword evidence="3" id="KW-0813">Transport</keyword>
<gene>
    <name evidence="9" type="ORF">SAMN06297229_2401</name>
</gene>
<evidence type="ECO:0000313" key="10">
    <source>
        <dbReference type="Proteomes" id="UP000194450"/>
    </source>
</evidence>
<keyword evidence="4" id="KW-1134">Transmembrane beta strand</keyword>
<dbReference type="PANTHER" id="PTHR30026">
    <property type="entry name" value="OUTER MEMBRANE PROTEIN TOLC"/>
    <property type="match status" value="1"/>
</dbReference>
<proteinExistence type="inferred from homology"/>
<evidence type="ECO:0000256" key="6">
    <source>
        <dbReference type="ARBA" id="ARBA00023136"/>
    </source>
</evidence>
<dbReference type="Proteomes" id="UP000194450">
    <property type="component" value="Unassembled WGS sequence"/>
</dbReference>
<dbReference type="PANTHER" id="PTHR30026:SF20">
    <property type="entry name" value="OUTER MEMBRANE PROTEIN TOLC"/>
    <property type="match status" value="1"/>
</dbReference>
<name>A0A1Y6G286_9GAMM</name>
<dbReference type="AlphaFoldDB" id="A0A1Y6G286"/>
<keyword evidence="10" id="KW-1185">Reference proteome</keyword>